<proteinExistence type="predicted"/>
<evidence type="ECO:0000313" key="2">
    <source>
        <dbReference type="Proteomes" id="UP000290402"/>
    </source>
</evidence>
<dbReference type="EMBL" id="MK305889">
    <property type="protein sequence ID" value="QAX92841.1"/>
    <property type="molecule type" value="Genomic_DNA"/>
</dbReference>
<name>A0A411AXL1_9CAUD</name>
<keyword evidence="2" id="KW-1185">Reference proteome</keyword>
<dbReference type="KEGG" id="vg:65118531"/>
<organism evidence="1 2">
    <name type="scientific">Gordonia phage Mutzi</name>
    <dbReference type="NCBI Taxonomy" id="2500789"/>
    <lineage>
        <taxon>Viruses</taxon>
        <taxon>Duplodnaviria</taxon>
        <taxon>Heunggongvirae</taxon>
        <taxon>Uroviricota</taxon>
        <taxon>Caudoviricetes</taxon>
        <taxon>Stackebrandtviridae</taxon>
        <taxon>Frickvirinae</taxon>
        <taxon>Wizardvirus</taxon>
        <taxon>Wizardvirus mutzi</taxon>
    </lineage>
</organism>
<sequence length="181" mass="19225">MTVCNPYAIAKRLLDQLAVELVEARAPLPKRMTVLTSPQAAVMEKCSTGWVAFSGITPSNGAGGSPGAIRDVAPDHQIAMTMGVYRCFPVDPKLGPPSSPVLDSASRDILDDFEAMRRAALHAWSEEHTADEWDLEPILGGWRPVTPQGGGHGSTMDVSVIAPLSLFSDESAAMLDGDPRG</sequence>
<dbReference type="Proteomes" id="UP000290402">
    <property type="component" value="Genome"/>
</dbReference>
<accession>A0A411AXL1</accession>
<dbReference type="RefSeq" id="YP_010100828.1">
    <property type="nucleotide sequence ID" value="NC_055785.1"/>
</dbReference>
<reference evidence="1 2" key="1">
    <citation type="submission" date="2018-12" db="EMBL/GenBank/DDBJ databases">
        <authorList>
            <person name="Swarthout J.L."/>
            <person name="Sangappa S.J."/>
            <person name="Brangman K.A."/>
            <person name="Patel K.S."/>
            <person name="Villarin B.I."/>
            <person name="Kraftician J.D."/>
            <person name="Stevenson A.R."/>
            <person name="Manikandan S."/>
            <person name="Moore E.M."/>
            <person name="Bortz R.L."/>
            <person name="Warner M.H."/>
            <person name="Garlena R.A."/>
            <person name="Russell D.A."/>
            <person name="Pope W.H."/>
            <person name="Jacobs-Sera D."/>
            <person name="Hatfull G.F."/>
        </authorList>
    </citation>
    <scope>NUCLEOTIDE SEQUENCE [LARGE SCALE GENOMIC DNA]</scope>
</reference>
<protein>
    <submittedName>
        <fullName evidence="1">Uncharacterized protein</fullName>
    </submittedName>
</protein>
<evidence type="ECO:0000313" key="1">
    <source>
        <dbReference type="EMBL" id="QAX92841.1"/>
    </source>
</evidence>
<gene>
    <name evidence="1" type="primary">26</name>
    <name evidence="1" type="ORF">SEA_MUTZI_26</name>
</gene>
<dbReference type="GeneID" id="65118531"/>